<keyword evidence="2" id="KW-0560">Oxidoreductase</keyword>
<accession>U1G6I8</accession>
<dbReference type="Pfam" id="PF00106">
    <property type="entry name" value="adh_short"/>
    <property type="match status" value="1"/>
</dbReference>
<evidence type="ECO:0000313" key="4">
    <source>
        <dbReference type="EMBL" id="ERF72992.1"/>
    </source>
</evidence>
<sequence length="303" mass="32735">MPPPKGTPNILEGPGDYEVTSTIHNDTYPAIHPANVSFAGKAVFITGGSKGLGRAMALSFAKAGASYIAVGARSDMSQLAKDVEAAAVSANRSAPKFLPIKLDVTEERSIEMAAAEVEKEFGKLDILVNNAGILGKHGLIADSNPEEWWQVLDVNVRGPYLVTRAFLPILLKGQDKFIVNVTSVGAHLVNPTLSAYQVSKLGLLRLSQLIYAEYSAQGVVSFCIHPGNSPTDIMGGPEGVADHLKPVFVETPELSADSIVYLTSEKRDWLGGRYINCTWDLPELMAKKDEIVKDDKLKVRLVY</sequence>
<evidence type="ECO:0000313" key="5">
    <source>
        <dbReference type="Proteomes" id="UP000019373"/>
    </source>
</evidence>
<evidence type="ECO:0000256" key="2">
    <source>
        <dbReference type="ARBA" id="ARBA00023002"/>
    </source>
</evidence>
<gene>
    <name evidence="4" type="ORF">EPUS_08849</name>
</gene>
<dbReference type="eggNOG" id="KOG0725">
    <property type="taxonomic scope" value="Eukaryota"/>
</dbReference>
<dbReference type="HOGENOM" id="CLU_010194_8_0_1"/>
<evidence type="ECO:0000256" key="3">
    <source>
        <dbReference type="RuleBase" id="RU000363"/>
    </source>
</evidence>
<dbReference type="PANTHER" id="PTHR42760:SF37">
    <property type="entry name" value="CLAVALDEHYDE DEHYDROGENASE"/>
    <property type="match status" value="1"/>
</dbReference>
<dbReference type="PRINTS" id="PR00080">
    <property type="entry name" value="SDRFAMILY"/>
</dbReference>
<dbReference type="InterPro" id="IPR036291">
    <property type="entry name" value="NAD(P)-bd_dom_sf"/>
</dbReference>
<protein>
    <submittedName>
        <fullName evidence="4">Uncharacterized protein</fullName>
    </submittedName>
</protein>
<dbReference type="PANTHER" id="PTHR42760">
    <property type="entry name" value="SHORT-CHAIN DEHYDROGENASES/REDUCTASES FAMILY MEMBER"/>
    <property type="match status" value="1"/>
</dbReference>
<evidence type="ECO:0000256" key="1">
    <source>
        <dbReference type="ARBA" id="ARBA00006484"/>
    </source>
</evidence>
<dbReference type="RefSeq" id="XP_007801357.1">
    <property type="nucleotide sequence ID" value="XM_007803166.1"/>
</dbReference>
<dbReference type="AlphaFoldDB" id="U1G6I8"/>
<organism evidence="4 5">
    <name type="scientific">Endocarpon pusillum (strain Z07020 / HMAS-L-300199)</name>
    <name type="common">Lichen-forming fungus</name>
    <dbReference type="NCBI Taxonomy" id="1263415"/>
    <lineage>
        <taxon>Eukaryota</taxon>
        <taxon>Fungi</taxon>
        <taxon>Dikarya</taxon>
        <taxon>Ascomycota</taxon>
        <taxon>Pezizomycotina</taxon>
        <taxon>Eurotiomycetes</taxon>
        <taxon>Chaetothyriomycetidae</taxon>
        <taxon>Verrucariales</taxon>
        <taxon>Verrucariaceae</taxon>
        <taxon>Endocarpon</taxon>
    </lineage>
</organism>
<dbReference type="CDD" id="cd05233">
    <property type="entry name" value="SDR_c"/>
    <property type="match status" value="1"/>
</dbReference>
<comment type="similarity">
    <text evidence="1 3">Belongs to the short-chain dehydrogenases/reductases (SDR) family.</text>
</comment>
<dbReference type="EMBL" id="KE721003">
    <property type="protein sequence ID" value="ERF72992.1"/>
    <property type="molecule type" value="Genomic_DNA"/>
</dbReference>
<dbReference type="SUPFAM" id="SSF51735">
    <property type="entry name" value="NAD(P)-binding Rossmann-fold domains"/>
    <property type="match status" value="1"/>
</dbReference>
<dbReference type="PRINTS" id="PR00081">
    <property type="entry name" value="GDHRDH"/>
</dbReference>
<dbReference type="Proteomes" id="UP000019373">
    <property type="component" value="Unassembled WGS sequence"/>
</dbReference>
<reference evidence="5" key="1">
    <citation type="journal article" date="2014" name="BMC Genomics">
        <title>Genome characteristics reveal the impact of lichenization on lichen-forming fungus Endocarpon pusillum Hedwig (Verrucariales, Ascomycota).</title>
        <authorList>
            <person name="Wang Y.-Y."/>
            <person name="Liu B."/>
            <person name="Zhang X.-Y."/>
            <person name="Zhou Q.-M."/>
            <person name="Zhang T."/>
            <person name="Li H."/>
            <person name="Yu Y.-F."/>
            <person name="Zhang X.-L."/>
            <person name="Hao X.-Y."/>
            <person name="Wang M."/>
            <person name="Wang L."/>
            <person name="Wei J.-C."/>
        </authorList>
    </citation>
    <scope>NUCLEOTIDE SEQUENCE [LARGE SCALE GENOMIC DNA]</scope>
    <source>
        <strain evidence="5">Z07020 / HMAS-L-300199</strain>
    </source>
</reference>
<dbReference type="OrthoDB" id="1933717at2759"/>
<proteinExistence type="inferred from homology"/>
<dbReference type="GO" id="GO:0016616">
    <property type="term" value="F:oxidoreductase activity, acting on the CH-OH group of donors, NAD or NADP as acceptor"/>
    <property type="evidence" value="ECO:0007669"/>
    <property type="project" value="TreeGrafter"/>
</dbReference>
<dbReference type="InterPro" id="IPR002347">
    <property type="entry name" value="SDR_fam"/>
</dbReference>
<name>U1G6I8_ENDPU</name>
<dbReference type="OMA" id="IHPGNVF"/>
<dbReference type="Gene3D" id="3.40.50.720">
    <property type="entry name" value="NAD(P)-binding Rossmann-like Domain"/>
    <property type="match status" value="1"/>
</dbReference>
<dbReference type="GeneID" id="19243690"/>
<keyword evidence="5" id="KW-1185">Reference proteome</keyword>